<dbReference type="EMBL" id="REGN01008324">
    <property type="protein sequence ID" value="RNA03844.1"/>
    <property type="molecule type" value="Genomic_DNA"/>
</dbReference>
<dbReference type="FunFam" id="3.20.20.80:FF:000007">
    <property type="entry name" value="Acidic mammalian chitinase"/>
    <property type="match status" value="1"/>
</dbReference>
<sequence>MWGLIVAGNVRGGYLLWRSPKQDSFKLVCYMTNWAQYRPNNTKFVPSDLDPFLCTHYIYAFASINTTTYEIKSFEWNDESHDKFVGRYEEFNNMKKINPTLKTLLAVGGWNMGSGPFSDMATNETYRNTFIKSVVKFLRKWKFDGLDLDWEFPAKREGSKETDNRSFSYLVKSINICLEKIKELREAFYNEALAARKEQLLLSAAVAAEKFTILKAYEIENIVSYLDFISIMSYDYHGAWDKKLGHNSPLYSSSQDSEDDQKLSVDWTVRLYQTLGVPLEKLVLGIPFYGRSFTVQQKSERSFGSASVGEGVPGNATREFGFLSYGLEICKYLKEDNWTRAWSGEHQVPYAYKKNQWVGYDDSESVKIKVNYVTRHCLAGAMIWSIDLDDFSGFCSEDSFPLTRSILENLKNLDRKKCLPLPKVTDSDVDDYLKKSKKWNFFTLEPIIANIEHSTSTTIISLSKKPMRKLNRTRSTTKKLETTTFQTVSESEKQIEEISDSEQLNEIMMRIHESSDLDKIELEKILKQYLNNKNMPDRKFLLNSMKMLLDNRGKNLDTTTLAMTTNKKLFFQINSLNIHNRGCENLEDGELIRDVKDCASFFTCFMGKASKRNTCNKGLYFDDRLKVCNWKSEVDC</sequence>
<evidence type="ECO:0000313" key="10">
    <source>
        <dbReference type="EMBL" id="RNA03844.1"/>
    </source>
</evidence>
<dbReference type="Proteomes" id="UP000276133">
    <property type="component" value="Unassembled WGS sequence"/>
</dbReference>
<dbReference type="InterPro" id="IPR001223">
    <property type="entry name" value="Glyco_hydro18_cat"/>
</dbReference>
<dbReference type="PROSITE" id="PS50940">
    <property type="entry name" value="CHIT_BIND_II"/>
    <property type="match status" value="1"/>
</dbReference>
<dbReference type="OrthoDB" id="76388at2759"/>
<evidence type="ECO:0000313" key="11">
    <source>
        <dbReference type="Proteomes" id="UP000276133"/>
    </source>
</evidence>
<keyword evidence="3" id="KW-0732">Signal</keyword>
<dbReference type="SUPFAM" id="SSF54556">
    <property type="entry name" value="Chitinase insertion domain"/>
    <property type="match status" value="1"/>
</dbReference>
<dbReference type="Gene3D" id="2.170.140.10">
    <property type="entry name" value="Chitin binding domain"/>
    <property type="match status" value="1"/>
</dbReference>
<evidence type="ECO:0000256" key="2">
    <source>
        <dbReference type="ARBA" id="ARBA00022669"/>
    </source>
</evidence>
<dbReference type="InterPro" id="IPR002557">
    <property type="entry name" value="Chitin-bd_dom"/>
</dbReference>
<evidence type="ECO:0000256" key="4">
    <source>
        <dbReference type="ARBA" id="ARBA00022801"/>
    </source>
</evidence>
<dbReference type="PANTHER" id="PTHR11177">
    <property type="entry name" value="CHITINASE"/>
    <property type="match status" value="1"/>
</dbReference>
<comment type="similarity">
    <text evidence="1">Belongs to the glycosyl hydrolase 18 family. Chitinase class II subfamily.</text>
</comment>
<evidence type="ECO:0000256" key="5">
    <source>
        <dbReference type="ARBA" id="ARBA00023157"/>
    </source>
</evidence>
<dbReference type="InterPro" id="IPR011583">
    <property type="entry name" value="Chitinase_II/V-like_cat"/>
</dbReference>
<accession>A0A3M7PY15</accession>
<dbReference type="AlphaFoldDB" id="A0A3M7PY15"/>
<dbReference type="SUPFAM" id="SSF57625">
    <property type="entry name" value="Invertebrate chitin-binding proteins"/>
    <property type="match status" value="1"/>
</dbReference>
<dbReference type="InterPro" id="IPR017853">
    <property type="entry name" value="GH"/>
</dbReference>
<name>A0A3M7PY15_BRAPC</name>
<organism evidence="10 11">
    <name type="scientific">Brachionus plicatilis</name>
    <name type="common">Marine rotifer</name>
    <name type="synonym">Brachionus muelleri</name>
    <dbReference type="NCBI Taxonomy" id="10195"/>
    <lineage>
        <taxon>Eukaryota</taxon>
        <taxon>Metazoa</taxon>
        <taxon>Spiralia</taxon>
        <taxon>Gnathifera</taxon>
        <taxon>Rotifera</taxon>
        <taxon>Eurotatoria</taxon>
        <taxon>Monogononta</taxon>
        <taxon>Pseudotrocha</taxon>
        <taxon>Ploima</taxon>
        <taxon>Brachionidae</taxon>
        <taxon>Brachionus</taxon>
    </lineage>
</organism>
<feature type="domain" description="Chitin-binding type-2" evidence="8">
    <location>
        <begin position="580"/>
        <end position="636"/>
    </location>
</feature>
<dbReference type="PROSITE" id="PS01095">
    <property type="entry name" value="GH18_1"/>
    <property type="match status" value="1"/>
</dbReference>
<evidence type="ECO:0000259" key="9">
    <source>
        <dbReference type="PROSITE" id="PS51910"/>
    </source>
</evidence>
<gene>
    <name evidence="10" type="ORF">BpHYR1_020151</name>
</gene>
<dbReference type="GO" id="GO:0006032">
    <property type="term" value="P:chitin catabolic process"/>
    <property type="evidence" value="ECO:0007669"/>
    <property type="project" value="TreeGrafter"/>
</dbReference>
<evidence type="ECO:0000256" key="6">
    <source>
        <dbReference type="ARBA" id="ARBA00023295"/>
    </source>
</evidence>
<dbReference type="Gene3D" id="3.10.50.10">
    <property type="match status" value="1"/>
</dbReference>
<evidence type="ECO:0000256" key="7">
    <source>
        <dbReference type="RuleBase" id="RU000489"/>
    </source>
</evidence>
<dbReference type="Gene3D" id="3.20.20.80">
    <property type="entry name" value="Glycosidases"/>
    <property type="match status" value="1"/>
</dbReference>
<dbReference type="EC" id="3.2.1.14" evidence="10"/>
<dbReference type="SMART" id="SM00494">
    <property type="entry name" value="ChtBD2"/>
    <property type="match status" value="1"/>
</dbReference>
<keyword evidence="11" id="KW-1185">Reference proteome</keyword>
<dbReference type="FunFam" id="3.10.50.10:FF:000004">
    <property type="entry name" value="Chitinase 5"/>
    <property type="match status" value="1"/>
</dbReference>
<dbReference type="GO" id="GO:0005975">
    <property type="term" value="P:carbohydrate metabolic process"/>
    <property type="evidence" value="ECO:0007669"/>
    <property type="project" value="InterPro"/>
</dbReference>
<dbReference type="InterPro" id="IPR001579">
    <property type="entry name" value="Glyco_hydro_18_chit_AS"/>
</dbReference>
<reference evidence="10 11" key="1">
    <citation type="journal article" date="2018" name="Sci. Rep.">
        <title>Genomic signatures of local adaptation to the degree of environmental predictability in rotifers.</title>
        <authorList>
            <person name="Franch-Gras L."/>
            <person name="Hahn C."/>
            <person name="Garcia-Roger E.M."/>
            <person name="Carmona M.J."/>
            <person name="Serra M."/>
            <person name="Gomez A."/>
        </authorList>
    </citation>
    <scope>NUCLEOTIDE SEQUENCE [LARGE SCALE GENOMIC DNA]</scope>
    <source>
        <strain evidence="10">HYR1</strain>
    </source>
</reference>
<evidence type="ECO:0000256" key="1">
    <source>
        <dbReference type="ARBA" id="ARBA00009121"/>
    </source>
</evidence>
<comment type="caution">
    <text evidence="10">The sequence shown here is derived from an EMBL/GenBank/DDBJ whole genome shotgun (WGS) entry which is preliminary data.</text>
</comment>
<protein>
    <submittedName>
        <fullName evidence="10">Chitotriosidase-1 isoform X1</fullName>
        <ecNumber evidence="10">3.2.1.14</ecNumber>
    </submittedName>
</protein>
<dbReference type="InterPro" id="IPR050314">
    <property type="entry name" value="Glycosyl_Hydrlase_18"/>
</dbReference>
<keyword evidence="5" id="KW-1015">Disulfide bond</keyword>
<keyword evidence="2" id="KW-0147">Chitin-binding</keyword>
<dbReference type="SMART" id="SM00636">
    <property type="entry name" value="Glyco_18"/>
    <property type="match status" value="1"/>
</dbReference>
<dbReference type="GO" id="GO:0005576">
    <property type="term" value="C:extracellular region"/>
    <property type="evidence" value="ECO:0007669"/>
    <property type="project" value="InterPro"/>
</dbReference>
<keyword evidence="6 7" id="KW-0326">Glycosidase</keyword>
<evidence type="ECO:0000256" key="3">
    <source>
        <dbReference type="ARBA" id="ARBA00022729"/>
    </source>
</evidence>
<dbReference type="PROSITE" id="PS51910">
    <property type="entry name" value="GH18_2"/>
    <property type="match status" value="1"/>
</dbReference>
<feature type="domain" description="GH18" evidence="9">
    <location>
        <begin position="25"/>
        <end position="413"/>
    </location>
</feature>
<dbReference type="PANTHER" id="PTHR11177:SF317">
    <property type="entry name" value="CHITINASE 12-RELATED"/>
    <property type="match status" value="1"/>
</dbReference>
<dbReference type="Pfam" id="PF01607">
    <property type="entry name" value="CBM_14"/>
    <property type="match status" value="1"/>
</dbReference>
<dbReference type="SUPFAM" id="SSF51445">
    <property type="entry name" value="(Trans)glycosidases"/>
    <property type="match status" value="1"/>
</dbReference>
<dbReference type="InterPro" id="IPR029070">
    <property type="entry name" value="Chitinase_insertion_sf"/>
</dbReference>
<proteinExistence type="inferred from homology"/>
<dbReference type="Pfam" id="PF00704">
    <property type="entry name" value="Glyco_hydro_18"/>
    <property type="match status" value="1"/>
</dbReference>
<dbReference type="STRING" id="10195.A0A3M7PY15"/>
<dbReference type="InterPro" id="IPR036508">
    <property type="entry name" value="Chitin-bd_dom_sf"/>
</dbReference>
<dbReference type="CDD" id="cd02872">
    <property type="entry name" value="GH18_chitolectin_chitotriosidase"/>
    <property type="match status" value="1"/>
</dbReference>
<dbReference type="GO" id="GO:0008843">
    <property type="term" value="F:endochitinase activity"/>
    <property type="evidence" value="ECO:0007669"/>
    <property type="project" value="UniProtKB-EC"/>
</dbReference>
<evidence type="ECO:0000259" key="8">
    <source>
        <dbReference type="PROSITE" id="PS50940"/>
    </source>
</evidence>
<keyword evidence="4 7" id="KW-0378">Hydrolase</keyword>
<dbReference type="GO" id="GO:0008061">
    <property type="term" value="F:chitin binding"/>
    <property type="evidence" value="ECO:0007669"/>
    <property type="project" value="UniProtKB-KW"/>
</dbReference>